<reference evidence="2 3" key="1">
    <citation type="journal article" date="2025" name="Microbiol. Resour. Announc.">
        <title>Draft genome sequences for Neonectria magnoliae and Neonectria punicea, canker pathogens of Liriodendron tulipifera and Acer saccharum in West Virginia.</title>
        <authorList>
            <person name="Petronek H.M."/>
            <person name="Kasson M.T."/>
            <person name="Metheny A.M."/>
            <person name="Stauder C.M."/>
            <person name="Lovett B."/>
            <person name="Lynch S.C."/>
            <person name="Garnas J.R."/>
            <person name="Kasson L.R."/>
            <person name="Stajich J.E."/>
        </authorList>
    </citation>
    <scope>NUCLEOTIDE SEQUENCE [LARGE SCALE GENOMIC DNA]</scope>
    <source>
        <strain evidence="2 3">NRRL 64651</strain>
    </source>
</reference>
<protein>
    <submittedName>
        <fullName evidence="2">Uncharacterized protein</fullName>
    </submittedName>
</protein>
<keyword evidence="1" id="KW-0175">Coiled coil</keyword>
<accession>A0ABR1HEY0</accession>
<evidence type="ECO:0000313" key="3">
    <source>
        <dbReference type="Proteomes" id="UP001498421"/>
    </source>
</evidence>
<sequence>MTQLRGYHSEDMADMADVAGCDKTTATKLEAMLENAVEWQARNREKIKALQREMEVDARVTEFLNKPTFARTVAFRAFACVMEDPLLPIEMLSHWGDEFAEKLKTGIDLRQGPAISSGSQLTLQEDMRDTIELNKLRDEVFDLKSQLVSTKTVLDDRRAEVASLNKAFADQASELFRAKLDRDQTERRKEDYKSSSKKHWEDAIALRQELQQEQERAARVPGLEACIKSLKAALNDEQQLKAKSNAELSVELEESLEKLQAKTRKVRQLQHDSKLSEEKVADLSAQLSNATSQLADRDAQIAHLEGQNQELVTDHNILQSDCNARVQEVVSLQERVRAANHKAHSSNVKTCNTYVKYEAEVAARENAEGRNADMERRLELARQSAMSEASACTTVKEELTQRETATKEKARNRELSLAALFNSVVGADASHSEWSTLIRTLEDDVNPFVDESPPSRSREENFRMWSFSNEACLDLFARLSTNTLGSGLDAAGRIQTTINSVASCDRIHRGLCQSLLRASVSAVADIQVPLNIAVAVRGQEASLVLVMELEAALLVGFQDRQMRWISIDRVDSENVVTDLYVRIKAPSGELDLEFSPSDEARLALLGL</sequence>
<evidence type="ECO:0000313" key="2">
    <source>
        <dbReference type="EMBL" id="KAK7419480.1"/>
    </source>
</evidence>
<feature type="coiled-coil region" evidence="1">
    <location>
        <begin position="227"/>
        <end position="286"/>
    </location>
</feature>
<evidence type="ECO:0000256" key="1">
    <source>
        <dbReference type="SAM" id="Coils"/>
    </source>
</evidence>
<name>A0ABR1HEY0_9HYPO</name>
<gene>
    <name evidence="2" type="ORF">QQZ08_010850</name>
</gene>
<comment type="caution">
    <text evidence="2">The sequence shown here is derived from an EMBL/GenBank/DDBJ whole genome shotgun (WGS) entry which is preliminary data.</text>
</comment>
<feature type="coiled-coil region" evidence="1">
    <location>
        <begin position="357"/>
        <end position="384"/>
    </location>
</feature>
<dbReference type="EMBL" id="JAZAVK010000149">
    <property type="protein sequence ID" value="KAK7419480.1"/>
    <property type="molecule type" value="Genomic_DNA"/>
</dbReference>
<dbReference type="Proteomes" id="UP001498421">
    <property type="component" value="Unassembled WGS sequence"/>
</dbReference>
<proteinExistence type="predicted"/>
<keyword evidence="3" id="KW-1185">Reference proteome</keyword>
<organism evidence="2 3">
    <name type="scientific">Neonectria magnoliae</name>
    <dbReference type="NCBI Taxonomy" id="2732573"/>
    <lineage>
        <taxon>Eukaryota</taxon>
        <taxon>Fungi</taxon>
        <taxon>Dikarya</taxon>
        <taxon>Ascomycota</taxon>
        <taxon>Pezizomycotina</taxon>
        <taxon>Sordariomycetes</taxon>
        <taxon>Hypocreomycetidae</taxon>
        <taxon>Hypocreales</taxon>
        <taxon>Nectriaceae</taxon>
        <taxon>Neonectria</taxon>
    </lineage>
</organism>